<name>A0A942TM83_9BACI</name>
<dbReference type="Proteomes" id="UP000682713">
    <property type="component" value="Unassembled WGS sequence"/>
</dbReference>
<comment type="caution">
    <text evidence="1">The sequence shown here is derived from an EMBL/GenBank/DDBJ whole genome shotgun (WGS) entry which is preliminary data.</text>
</comment>
<gene>
    <name evidence="1" type="ORF">KHA93_06595</name>
</gene>
<reference evidence="1 2" key="1">
    <citation type="submission" date="2021-05" db="EMBL/GenBank/DDBJ databases">
        <title>Novel Bacillus species.</title>
        <authorList>
            <person name="Liu G."/>
        </authorList>
    </citation>
    <scope>NUCLEOTIDE SEQUENCE [LARGE SCALE GENOMIC DNA]</scope>
    <source>
        <strain evidence="1 2">FJAT-49732</strain>
    </source>
</reference>
<dbReference type="EMBL" id="JAGYPJ010000001">
    <property type="protein sequence ID" value="MBS4199321.1"/>
    <property type="molecule type" value="Genomic_DNA"/>
</dbReference>
<accession>A0A942TM83</accession>
<sequence>MAEFLLKNGKGISELKRELFRANRNSTRKLVKVMNEAELISWMEQKLLERIRVKEGL</sequence>
<dbReference type="AlphaFoldDB" id="A0A942TM83"/>
<dbReference type="RefSeq" id="WP_213110011.1">
    <property type="nucleotide sequence ID" value="NZ_JAGYPJ010000001.1"/>
</dbReference>
<protein>
    <submittedName>
        <fullName evidence="1">Uncharacterized protein</fullName>
    </submittedName>
</protein>
<evidence type="ECO:0000313" key="2">
    <source>
        <dbReference type="Proteomes" id="UP000682713"/>
    </source>
</evidence>
<proteinExistence type="predicted"/>
<organism evidence="1 2">
    <name type="scientific">Lederbergia citrisecunda</name>
    <dbReference type="NCBI Taxonomy" id="2833583"/>
    <lineage>
        <taxon>Bacteria</taxon>
        <taxon>Bacillati</taxon>
        <taxon>Bacillota</taxon>
        <taxon>Bacilli</taxon>
        <taxon>Bacillales</taxon>
        <taxon>Bacillaceae</taxon>
        <taxon>Lederbergia</taxon>
    </lineage>
</organism>
<keyword evidence="2" id="KW-1185">Reference proteome</keyword>
<evidence type="ECO:0000313" key="1">
    <source>
        <dbReference type="EMBL" id="MBS4199321.1"/>
    </source>
</evidence>